<keyword evidence="3" id="KW-1185">Reference proteome</keyword>
<evidence type="ECO:0000313" key="2">
    <source>
        <dbReference type="EMBL" id="KAH1130419.1"/>
    </source>
</evidence>
<dbReference type="PANTHER" id="PTHR46890:SF48">
    <property type="entry name" value="RNA-DIRECTED DNA POLYMERASE"/>
    <property type="match status" value="1"/>
</dbReference>
<dbReference type="EMBL" id="JAIQCV010000001">
    <property type="protein sequence ID" value="KAH1130419.1"/>
    <property type="molecule type" value="Genomic_DNA"/>
</dbReference>
<dbReference type="PANTHER" id="PTHR46890">
    <property type="entry name" value="NON-LTR RETROLELEMENT REVERSE TRANSCRIPTASE-LIKE PROTEIN-RELATED"/>
    <property type="match status" value="1"/>
</dbReference>
<protein>
    <recommendedName>
        <fullName evidence="1">Reverse transcriptase domain-containing protein</fullName>
    </recommendedName>
</protein>
<feature type="domain" description="Reverse transcriptase" evidence="1">
    <location>
        <begin position="63"/>
        <end position="143"/>
    </location>
</feature>
<evidence type="ECO:0000313" key="3">
    <source>
        <dbReference type="Proteomes" id="UP000828251"/>
    </source>
</evidence>
<dbReference type="InterPro" id="IPR000477">
    <property type="entry name" value="RT_dom"/>
</dbReference>
<dbReference type="Pfam" id="PF00078">
    <property type="entry name" value="RVT_1"/>
    <property type="match status" value="1"/>
</dbReference>
<sequence length="143" mass="16638">MAPLKAPGSDGYHVFFFQNQWDNIGGAVCDWVKDVFNGRPIDQELNNTVIVLISKIYQPEEISQFRSISLCTILYKLVMKVIANRFKIIFPKIISQEQARFIIGRNILDNIIIAQEVIHSMHGKNKKWMAIKINWEKAYDRIQ</sequence>
<dbReference type="InterPro" id="IPR052343">
    <property type="entry name" value="Retrotransposon-Effector_Assoc"/>
</dbReference>
<comment type="caution">
    <text evidence="2">The sequence shown here is derived from an EMBL/GenBank/DDBJ whole genome shotgun (WGS) entry which is preliminary data.</text>
</comment>
<reference evidence="2 3" key="1">
    <citation type="journal article" date="2021" name="Plant Biotechnol. J.">
        <title>Multi-omics assisted identification of the key and species-specific regulatory components of drought-tolerant mechanisms in Gossypium stocksii.</title>
        <authorList>
            <person name="Yu D."/>
            <person name="Ke L."/>
            <person name="Zhang D."/>
            <person name="Wu Y."/>
            <person name="Sun Y."/>
            <person name="Mei J."/>
            <person name="Sun J."/>
            <person name="Sun Y."/>
        </authorList>
    </citation>
    <scope>NUCLEOTIDE SEQUENCE [LARGE SCALE GENOMIC DNA]</scope>
    <source>
        <strain evidence="3">cv. E1</strain>
        <tissue evidence="2">Leaf</tissue>
    </source>
</reference>
<dbReference type="AlphaFoldDB" id="A0A9D3WJU2"/>
<gene>
    <name evidence="2" type="ORF">J1N35_001797</name>
</gene>
<proteinExistence type="predicted"/>
<organism evidence="2 3">
    <name type="scientific">Gossypium stocksii</name>
    <dbReference type="NCBI Taxonomy" id="47602"/>
    <lineage>
        <taxon>Eukaryota</taxon>
        <taxon>Viridiplantae</taxon>
        <taxon>Streptophyta</taxon>
        <taxon>Embryophyta</taxon>
        <taxon>Tracheophyta</taxon>
        <taxon>Spermatophyta</taxon>
        <taxon>Magnoliopsida</taxon>
        <taxon>eudicotyledons</taxon>
        <taxon>Gunneridae</taxon>
        <taxon>Pentapetalae</taxon>
        <taxon>rosids</taxon>
        <taxon>malvids</taxon>
        <taxon>Malvales</taxon>
        <taxon>Malvaceae</taxon>
        <taxon>Malvoideae</taxon>
        <taxon>Gossypium</taxon>
    </lineage>
</organism>
<dbReference type="Proteomes" id="UP000828251">
    <property type="component" value="Unassembled WGS sequence"/>
</dbReference>
<evidence type="ECO:0000259" key="1">
    <source>
        <dbReference type="Pfam" id="PF00078"/>
    </source>
</evidence>
<accession>A0A9D3WJU2</accession>
<dbReference type="OrthoDB" id="1937198at2759"/>
<name>A0A9D3WJU2_9ROSI</name>